<dbReference type="Pfam" id="PF08900">
    <property type="entry name" value="AcaB"/>
    <property type="match status" value="1"/>
</dbReference>
<evidence type="ECO:0000313" key="4">
    <source>
        <dbReference type="Proteomes" id="UP000050266"/>
    </source>
</evidence>
<protein>
    <recommendedName>
        <fullName evidence="5">Conjugal transfer protein</fullName>
    </recommendedName>
</protein>
<dbReference type="AlphaFoldDB" id="A0A0Q0EEL3"/>
<evidence type="ECO:0000256" key="2">
    <source>
        <dbReference type="SAM" id="MobiDB-lite"/>
    </source>
</evidence>
<feature type="coiled-coil region" evidence="1">
    <location>
        <begin position="69"/>
        <end position="96"/>
    </location>
</feature>
<evidence type="ECO:0000313" key="3">
    <source>
        <dbReference type="EMBL" id="KPZ12424.1"/>
    </source>
</evidence>
<dbReference type="EMBL" id="LJRQ01000195">
    <property type="protein sequence ID" value="KPZ12424.1"/>
    <property type="molecule type" value="Genomic_DNA"/>
</dbReference>
<accession>A0A0Q0EEL3</accession>
<comment type="caution">
    <text evidence="3">The sequence shown here is derived from an EMBL/GenBank/DDBJ whole genome shotgun (WGS) entry which is preliminary data.</text>
</comment>
<evidence type="ECO:0000256" key="1">
    <source>
        <dbReference type="SAM" id="Coils"/>
    </source>
</evidence>
<dbReference type="InterPro" id="IPR014996">
    <property type="entry name" value="AcaB"/>
</dbReference>
<dbReference type="RefSeq" id="WP_202974471.1">
    <property type="nucleotide sequence ID" value="NZ_LIHQ01000216.1"/>
</dbReference>
<evidence type="ECO:0008006" key="5">
    <source>
        <dbReference type="Google" id="ProtNLM"/>
    </source>
</evidence>
<dbReference type="NCBIfam" id="TIGR03761">
    <property type="entry name" value="ICE_PFL4669"/>
    <property type="match status" value="1"/>
</dbReference>
<feature type="compositionally biased region" description="Acidic residues" evidence="2">
    <location>
        <begin position="230"/>
        <end position="241"/>
    </location>
</feature>
<organism evidence="3 4">
    <name type="scientific">Pseudomonas amygdali pv. ulmi</name>
    <dbReference type="NCBI Taxonomy" id="251720"/>
    <lineage>
        <taxon>Bacteria</taxon>
        <taxon>Pseudomonadati</taxon>
        <taxon>Pseudomonadota</taxon>
        <taxon>Gammaproteobacteria</taxon>
        <taxon>Pseudomonadales</taxon>
        <taxon>Pseudomonadaceae</taxon>
        <taxon>Pseudomonas</taxon>
        <taxon>Pseudomonas amygdali</taxon>
    </lineage>
</organism>
<gene>
    <name evidence="3" type="ORF">ALO41_200157</name>
</gene>
<dbReference type="Proteomes" id="UP000050266">
    <property type="component" value="Unassembled WGS sequence"/>
</dbReference>
<proteinExistence type="predicted"/>
<sequence>MSDNFQLNLGSLRSSMKLTLHTHHAARIWGGRPASEGKNGIIGLSGFVSIMNKVKRGAEQDDPYSDFWMIRIEERLIKAKEQMAAINEQLDQVMAKLPPSLSIGDNLNIHPVSVPLFVNAQLGFMAVYLLTDYDDVTRRLLLAHHTALIGRRDMEHWIDEGAHILRSVFGLAQQYKFSGATRDDFAANNAKARAAVEKFGELPQDILEGTRRSEFAPPIAKNRPATVAVDEADASDGSSDD</sequence>
<reference evidence="3 4" key="1">
    <citation type="submission" date="2015-09" db="EMBL/GenBank/DDBJ databases">
        <title>Genome announcement of multiple Pseudomonas syringae strains.</title>
        <authorList>
            <person name="Thakur S."/>
            <person name="Wang P.W."/>
            <person name="Gong Y."/>
            <person name="Weir B.S."/>
            <person name="Guttman D.S."/>
        </authorList>
    </citation>
    <scope>NUCLEOTIDE SEQUENCE [LARGE SCALE GENOMIC DNA]</scope>
    <source>
        <strain evidence="3 4">ICMP3962</strain>
    </source>
</reference>
<keyword evidence="1" id="KW-0175">Coiled coil</keyword>
<name>A0A0Q0EEL3_PSEA0</name>
<dbReference type="PATRIC" id="fig|251720.4.peg.1916"/>
<feature type="region of interest" description="Disordered" evidence="2">
    <location>
        <begin position="213"/>
        <end position="241"/>
    </location>
</feature>